<dbReference type="GO" id="GO:0000256">
    <property type="term" value="P:allantoin catabolic process"/>
    <property type="evidence" value="ECO:0007669"/>
    <property type="project" value="InterPro"/>
</dbReference>
<evidence type="ECO:0000256" key="4">
    <source>
        <dbReference type="ARBA" id="ARBA00047684"/>
    </source>
</evidence>
<dbReference type="GO" id="GO:0004848">
    <property type="term" value="F:ureidoglycolate hydrolase activity"/>
    <property type="evidence" value="ECO:0007669"/>
    <property type="project" value="InterPro"/>
</dbReference>
<keyword evidence="6" id="KW-1185">Reference proteome</keyword>
<evidence type="ECO:0000256" key="2">
    <source>
        <dbReference type="ARBA" id="ARBA00022631"/>
    </source>
</evidence>
<dbReference type="Pfam" id="PF04115">
    <property type="entry name" value="Ureidogly_lyase"/>
    <property type="match status" value="1"/>
</dbReference>
<dbReference type="InterPro" id="IPR024060">
    <property type="entry name" value="Ureidoglycolate_lyase_dom_sf"/>
</dbReference>
<gene>
    <name evidence="5" type="ORF">F9802_09185</name>
</gene>
<dbReference type="PANTHER" id="PTHR21221:SF1">
    <property type="entry name" value="UREIDOGLYCOLATE LYASE"/>
    <property type="match status" value="1"/>
</dbReference>
<proteinExistence type="predicted"/>
<protein>
    <recommendedName>
        <fullName evidence="7">Ureidoglycolate hydrolase</fullName>
    </recommendedName>
</protein>
<keyword evidence="3" id="KW-0456">Lyase</keyword>
<dbReference type="InterPro" id="IPR047233">
    <property type="entry name" value="UAH_cupin"/>
</dbReference>
<dbReference type="SUPFAM" id="SSF51182">
    <property type="entry name" value="RmlC-like cupins"/>
    <property type="match status" value="1"/>
</dbReference>
<dbReference type="PIRSF" id="PIRSF017306">
    <property type="entry name" value="Ureidogly_hydro"/>
    <property type="match status" value="1"/>
</dbReference>
<evidence type="ECO:0000256" key="3">
    <source>
        <dbReference type="ARBA" id="ARBA00023239"/>
    </source>
</evidence>
<keyword evidence="2" id="KW-0659">Purine metabolism</keyword>
<dbReference type="CDD" id="cd20298">
    <property type="entry name" value="cupin_UAH"/>
    <property type="match status" value="1"/>
</dbReference>
<dbReference type="InterPro" id="IPR007247">
    <property type="entry name" value="Ureidogly_lyase"/>
</dbReference>
<dbReference type="Proteomes" id="UP000429595">
    <property type="component" value="Unassembled WGS sequence"/>
</dbReference>
<dbReference type="Gene3D" id="2.60.120.480">
    <property type="entry name" value="Ureidoglycolate hydrolase"/>
    <property type="match status" value="1"/>
</dbReference>
<comment type="subunit">
    <text evidence="1">Homodimer.</text>
</comment>
<evidence type="ECO:0000313" key="6">
    <source>
        <dbReference type="Proteomes" id="UP000429595"/>
    </source>
</evidence>
<sequence length="171" mass="19840">MSQIFQNIKLLNEHNFQSYGHVLNTDNNFNIINEGKSFKWNHLVPFNTFLSKEGHNIGILRTELFDATISKLERHRFTSQLFYPISGKRSLVVVAKGSEKEIDMSKIEVFMMNGNQGVCFHPLTWHYQLIPIDGPTEYLTIMLKSDKPDIEYSNEFPPFTIEKKTILGKEV</sequence>
<accession>A0A6I1FW25</accession>
<name>A0A6I1FW25_9BACI</name>
<evidence type="ECO:0008006" key="7">
    <source>
        <dbReference type="Google" id="ProtNLM"/>
    </source>
</evidence>
<dbReference type="GO" id="GO:0050385">
    <property type="term" value="F:ureidoglycolate lyase activity"/>
    <property type="evidence" value="ECO:0007669"/>
    <property type="project" value="UniProtKB-EC"/>
</dbReference>
<comment type="caution">
    <text evidence="5">The sequence shown here is derived from an EMBL/GenBank/DDBJ whole genome shotgun (WGS) entry which is preliminary data.</text>
</comment>
<evidence type="ECO:0000256" key="1">
    <source>
        <dbReference type="ARBA" id="ARBA00011738"/>
    </source>
</evidence>
<organism evidence="5 6">
    <name type="scientific">Bacillus aerolatus</name>
    <dbReference type="NCBI Taxonomy" id="2653354"/>
    <lineage>
        <taxon>Bacteria</taxon>
        <taxon>Bacillati</taxon>
        <taxon>Bacillota</taxon>
        <taxon>Bacilli</taxon>
        <taxon>Bacillales</taxon>
        <taxon>Bacillaceae</taxon>
        <taxon>Bacillus</taxon>
    </lineage>
</organism>
<evidence type="ECO:0000313" key="5">
    <source>
        <dbReference type="EMBL" id="KAB7707171.1"/>
    </source>
</evidence>
<dbReference type="AlphaFoldDB" id="A0A6I1FW25"/>
<reference evidence="5 6" key="1">
    <citation type="submission" date="2019-10" db="EMBL/GenBank/DDBJ databases">
        <title>Bacillus aerolatum sp. nov., isolated from bioaerosol of sport playgrounds.</title>
        <authorList>
            <person name="Chen P."/>
            <person name="Zhang G."/>
        </authorList>
    </citation>
    <scope>NUCLEOTIDE SEQUENCE [LARGE SCALE GENOMIC DNA]</scope>
    <source>
        <strain evidence="5 6">CX253</strain>
    </source>
</reference>
<dbReference type="PANTHER" id="PTHR21221">
    <property type="entry name" value="UREIDOGLYCOLATE HYDROLASE"/>
    <property type="match status" value="1"/>
</dbReference>
<dbReference type="InterPro" id="IPR011051">
    <property type="entry name" value="RmlC_Cupin_sf"/>
</dbReference>
<dbReference type="EMBL" id="WEIO01000004">
    <property type="protein sequence ID" value="KAB7707171.1"/>
    <property type="molecule type" value="Genomic_DNA"/>
</dbReference>
<comment type="catalytic activity">
    <reaction evidence="4">
        <text>(S)-ureidoglycolate = urea + glyoxylate</text>
        <dbReference type="Rhea" id="RHEA:11304"/>
        <dbReference type="ChEBI" id="CHEBI:16199"/>
        <dbReference type="ChEBI" id="CHEBI:36655"/>
        <dbReference type="ChEBI" id="CHEBI:57296"/>
        <dbReference type="EC" id="4.3.2.3"/>
    </reaction>
</comment>
<dbReference type="GO" id="GO:0006144">
    <property type="term" value="P:purine nucleobase metabolic process"/>
    <property type="evidence" value="ECO:0007669"/>
    <property type="project" value="UniProtKB-KW"/>
</dbReference>